<name>A0A8S2KKH8_9BILA</name>
<evidence type="ECO:0000313" key="2">
    <source>
        <dbReference type="EMBL" id="CAF1082648.1"/>
    </source>
</evidence>
<dbReference type="Gene3D" id="3.80.10.10">
    <property type="entry name" value="Ribonuclease Inhibitor"/>
    <property type="match status" value="2"/>
</dbReference>
<dbReference type="Proteomes" id="UP000677228">
    <property type="component" value="Unassembled WGS sequence"/>
</dbReference>
<dbReference type="Pfam" id="PF13516">
    <property type="entry name" value="LRR_6"/>
    <property type="match status" value="4"/>
</dbReference>
<keyword evidence="1" id="KW-0677">Repeat</keyword>
<dbReference type="InterPro" id="IPR032675">
    <property type="entry name" value="LRR_dom_sf"/>
</dbReference>
<dbReference type="PANTHER" id="PTHR24111:SF0">
    <property type="entry name" value="LEUCINE-RICH REPEAT-CONTAINING PROTEIN"/>
    <property type="match status" value="1"/>
</dbReference>
<reference evidence="3" key="1">
    <citation type="submission" date="2021-02" db="EMBL/GenBank/DDBJ databases">
        <authorList>
            <person name="Nowell W R."/>
        </authorList>
    </citation>
    <scope>NUCLEOTIDE SEQUENCE</scope>
</reference>
<dbReference type="InterPro" id="IPR016024">
    <property type="entry name" value="ARM-type_fold"/>
</dbReference>
<dbReference type="AlphaFoldDB" id="A0A8S2KKH8"/>
<organism evidence="3 4">
    <name type="scientific">Didymodactylos carnosus</name>
    <dbReference type="NCBI Taxonomy" id="1234261"/>
    <lineage>
        <taxon>Eukaryota</taxon>
        <taxon>Metazoa</taxon>
        <taxon>Spiralia</taxon>
        <taxon>Gnathifera</taxon>
        <taxon>Rotifera</taxon>
        <taxon>Eurotatoria</taxon>
        <taxon>Bdelloidea</taxon>
        <taxon>Philodinida</taxon>
        <taxon>Philodinidae</taxon>
        <taxon>Didymodactylos</taxon>
    </lineage>
</organism>
<dbReference type="InterPro" id="IPR052201">
    <property type="entry name" value="LRR-containing_regulator"/>
</dbReference>
<dbReference type="Proteomes" id="UP000682733">
    <property type="component" value="Unassembled WGS sequence"/>
</dbReference>
<evidence type="ECO:0000313" key="4">
    <source>
        <dbReference type="Proteomes" id="UP000682733"/>
    </source>
</evidence>
<proteinExistence type="predicted"/>
<dbReference type="Pfam" id="PF02985">
    <property type="entry name" value="HEAT"/>
    <property type="match status" value="1"/>
</dbReference>
<evidence type="ECO:0000256" key="1">
    <source>
        <dbReference type="ARBA" id="ARBA00022737"/>
    </source>
</evidence>
<dbReference type="EMBL" id="CAJOBA010009178">
    <property type="protein sequence ID" value="CAF3845430.1"/>
    <property type="molecule type" value="Genomic_DNA"/>
</dbReference>
<dbReference type="Pfam" id="PF13646">
    <property type="entry name" value="HEAT_2"/>
    <property type="match status" value="1"/>
</dbReference>
<dbReference type="InterPro" id="IPR001611">
    <property type="entry name" value="Leu-rich_rpt"/>
</dbReference>
<dbReference type="SUPFAM" id="SSF48371">
    <property type="entry name" value="ARM repeat"/>
    <property type="match status" value="1"/>
</dbReference>
<dbReference type="Gene3D" id="1.25.10.10">
    <property type="entry name" value="Leucine-rich Repeat Variant"/>
    <property type="match status" value="1"/>
</dbReference>
<dbReference type="InterPro" id="IPR011989">
    <property type="entry name" value="ARM-like"/>
</dbReference>
<accession>A0A8S2KKH8</accession>
<dbReference type="EMBL" id="CAJNOK010009162">
    <property type="protein sequence ID" value="CAF1082648.1"/>
    <property type="molecule type" value="Genomic_DNA"/>
</dbReference>
<sequence>MALGDESEWVKRDACEVLAKIGEKAATNEVISKLVSALGDESEWVRRNACKALGKMGERAATNEVISKLVSALGDESEGVRSNACKALGKMGEKAATDEVMKKLVVLLRGNAYLDSRVAAEIYLWAKAIGATLIVNKSLTDLYLRENRISDAGTSEIFNALKVNKRLKRLNVGNNEISTEGAKVIAEALKMNSTLCELTLNRNKISDDGAVAIGDVLKKNLGINQINVQGNGITDTGAMALAEGIALHTKRFELPRGKILTMTENSRGKTSVFAQYVYLTSSPLCDLNFIELNQHCPYGIELNQYNFNNYYKYCNISPPSATLETFDNFHSQVYQKVFILIGE</sequence>
<protein>
    <submittedName>
        <fullName evidence="3">Uncharacterized protein</fullName>
    </submittedName>
</protein>
<gene>
    <name evidence="2" type="ORF">OVA965_LOCUS18438</name>
    <name evidence="3" type="ORF">TMI583_LOCUS18450</name>
</gene>
<dbReference type="SMART" id="SM00368">
    <property type="entry name" value="LRR_RI"/>
    <property type="match status" value="4"/>
</dbReference>
<dbReference type="SUPFAM" id="SSF52047">
    <property type="entry name" value="RNI-like"/>
    <property type="match status" value="1"/>
</dbReference>
<dbReference type="PANTHER" id="PTHR24111">
    <property type="entry name" value="LEUCINE-RICH REPEAT-CONTAINING PROTEIN 34"/>
    <property type="match status" value="1"/>
</dbReference>
<comment type="caution">
    <text evidence="3">The sequence shown here is derived from an EMBL/GenBank/DDBJ whole genome shotgun (WGS) entry which is preliminary data.</text>
</comment>
<evidence type="ECO:0000313" key="3">
    <source>
        <dbReference type="EMBL" id="CAF3845430.1"/>
    </source>
</evidence>
<dbReference type="InterPro" id="IPR000357">
    <property type="entry name" value="HEAT"/>
</dbReference>